<dbReference type="AlphaFoldDB" id="A0A7C4RU57"/>
<dbReference type="PANTHER" id="PTHR23407:SF1">
    <property type="entry name" value="5-FORMYLTETRAHYDROFOLATE CYCLO-LIGASE"/>
    <property type="match status" value="1"/>
</dbReference>
<feature type="binding site" evidence="4">
    <location>
        <begin position="20"/>
        <end position="24"/>
    </location>
    <ligand>
        <name>ATP</name>
        <dbReference type="ChEBI" id="CHEBI:30616"/>
    </ligand>
</feature>
<dbReference type="EC" id="6.3.3.2" evidence="5"/>
<dbReference type="InterPro" id="IPR002698">
    <property type="entry name" value="FTHF_cligase"/>
</dbReference>
<keyword evidence="6" id="KW-0436">Ligase</keyword>
<dbReference type="GO" id="GO:0009396">
    <property type="term" value="P:folic acid-containing compound biosynthetic process"/>
    <property type="evidence" value="ECO:0007669"/>
    <property type="project" value="TreeGrafter"/>
</dbReference>
<dbReference type="InterPro" id="IPR024185">
    <property type="entry name" value="FTHF_cligase-like_sf"/>
</dbReference>
<name>A0A7C4RU57_9BACT</name>
<evidence type="ECO:0000256" key="3">
    <source>
        <dbReference type="ARBA" id="ARBA00022840"/>
    </source>
</evidence>
<feature type="binding site" evidence="4">
    <location>
        <position position="66"/>
    </location>
    <ligand>
        <name>substrate</name>
    </ligand>
</feature>
<dbReference type="PIRSF" id="PIRSF006806">
    <property type="entry name" value="FTHF_cligase"/>
    <property type="match status" value="1"/>
</dbReference>
<keyword evidence="3 4" id="KW-0067">ATP-binding</keyword>
<protein>
    <recommendedName>
        <fullName evidence="5">5-formyltetrahydrofolate cyclo-ligase</fullName>
        <ecNumber evidence="5">6.3.3.2</ecNumber>
    </recommendedName>
</protein>
<dbReference type="PANTHER" id="PTHR23407">
    <property type="entry name" value="ATPASE INHIBITOR/5-FORMYLTETRAHYDROFOLATE CYCLO-LIGASE"/>
    <property type="match status" value="1"/>
</dbReference>
<reference evidence="6" key="1">
    <citation type="journal article" date="2020" name="mSystems">
        <title>Genome- and Community-Level Interaction Insights into Carbon Utilization and Element Cycling Functions of Hydrothermarchaeota in Hydrothermal Sediment.</title>
        <authorList>
            <person name="Zhou Z."/>
            <person name="Liu Y."/>
            <person name="Xu W."/>
            <person name="Pan J."/>
            <person name="Luo Z.H."/>
            <person name="Li M."/>
        </authorList>
    </citation>
    <scope>NUCLEOTIDE SEQUENCE [LARGE SCALE GENOMIC DNA]</scope>
    <source>
        <strain evidence="6">SpSt-477</strain>
    </source>
</reference>
<dbReference type="GO" id="GO:0030272">
    <property type="term" value="F:5-formyltetrahydrofolate cyclo-ligase activity"/>
    <property type="evidence" value="ECO:0007669"/>
    <property type="project" value="UniProtKB-EC"/>
</dbReference>
<dbReference type="EMBL" id="DSUH01000347">
    <property type="protein sequence ID" value="HGU34147.1"/>
    <property type="molecule type" value="Genomic_DNA"/>
</dbReference>
<keyword evidence="5" id="KW-0479">Metal-binding</keyword>
<proteinExistence type="inferred from homology"/>
<dbReference type="GO" id="GO:0005524">
    <property type="term" value="F:ATP binding"/>
    <property type="evidence" value="ECO:0007669"/>
    <property type="project" value="UniProtKB-KW"/>
</dbReference>
<comment type="caution">
    <text evidence="6">The sequence shown here is derived from an EMBL/GenBank/DDBJ whole genome shotgun (WGS) entry which is preliminary data.</text>
</comment>
<evidence type="ECO:0000256" key="2">
    <source>
        <dbReference type="ARBA" id="ARBA00022741"/>
    </source>
</evidence>
<keyword evidence="5" id="KW-0460">Magnesium</keyword>
<feature type="binding site" evidence="4">
    <location>
        <begin position="151"/>
        <end position="159"/>
    </location>
    <ligand>
        <name>ATP</name>
        <dbReference type="ChEBI" id="CHEBI:30616"/>
    </ligand>
</feature>
<dbReference type="Pfam" id="PF01812">
    <property type="entry name" value="5-FTHF_cyc-lig"/>
    <property type="match status" value="1"/>
</dbReference>
<evidence type="ECO:0000256" key="1">
    <source>
        <dbReference type="ARBA" id="ARBA00010638"/>
    </source>
</evidence>
<comment type="similarity">
    <text evidence="1 5">Belongs to the 5-formyltetrahydrofolate cyclo-ligase family.</text>
</comment>
<dbReference type="InterPro" id="IPR037171">
    <property type="entry name" value="NagB/RpiA_transferase-like"/>
</dbReference>
<comment type="cofactor">
    <cofactor evidence="5">
        <name>Mg(2+)</name>
        <dbReference type="ChEBI" id="CHEBI:18420"/>
    </cofactor>
</comment>
<sequence>MKQIRPSEREESMDDIKQQKSKIRQDKMHLLEMMPEEEVQAKARLITQKLYEFANFFEAQIVLLFIDRKYDIDMVPVLLHCIQNNKTVLLPVFDPPKHKARLFRISDPRRELIKGLSGMIEPNPAKCKEITLDHVDVAILPGLAFDEKGGRLGYGEGRYDRLIARLPVTTRKVAVAFEDKIVSHVPMESHDRYVDIILTDKRTIYKI</sequence>
<comment type="catalytic activity">
    <reaction evidence="5">
        <text>(6S)-5-formyl-5,6,7,8-tetrahydrofolate + ATP = (6R)-5,10-methenyltetrahydrofolate + ADP + phosphate</text>
        <dbReference type="Rhea" id="RHEA:10488"/>
        <dbReference type="ChEBI" id="CHEBI:30616"/>
        <dbReference type="ChEBI" id="CHEBI:43474"/>
        <dbReference type="ChEBI" id="CHEBI:57455"/>
        <dbReference type="ChEBI" id="CHEBI:57457"/>
        <dbReference type="ChEBI" id="CHEBI:456216"/>
        <dbReference type="EC" id="6.3.3.2"/>
    </reaction>
</comment>
<accession>A0A7C4RU57</accession>
<evidence type="ECO:0000256" key="4">
    <source>
        <dbReference type="PIRSR" id="PIRSR006806-1"/>
    </source>
</evidence>
<dbReference type="NCBIfam" id="TIGR02727">
    <property type="entry name" value="MTHFS_bact"/>
    <property type="match status" value="1"/>
</dbReference>
<organism evidence="6">
    <name type="scientific">Desulfatirhabdium butyrativorans</name>
    <dbReference type="NCBI Taxonomy" id="340467"/>
    <lineage>
        <taxon>Bacteria</taxon>
        <taxon>Pseudomonadati</taxon>
        <taxon>Thermodesulfobacteriota</taxon>
        <taxon>Desulfobacteria</taxon>
        <taxon>Desulfobacterales</taxon>
        <taxon>Desulfatirhabdiaceae</taxon>
        <taxon>Desulfatirhabdium</taxon>
    </lineage>
</organism>
<gene>
    <name evidence="6" type="ORF">ENS29_15080</name>
</gene>
<evidence type="ECO:0000313" key="6">
    <source>
        <dbReference type="EMBL" id="HGU34147.1"/>
    </source>
</evidence>
<keyword evidence="2 4" id="KW-0547">Nucleotide-binding</keyword>
<dbReference type="GO" id="GO:0046872">
    <property type="term" value="F:metal ion binding"/>
    <property type="evidence" value="ECO:0007669"/>
    <property type="project" value="UniProtKB-KW"/>
</dbReference>
<dbReference type="GO" id="GO:0035999">
    <property type="term" value="P:tetrahydrofolate interconversion"/>
    <property type="evidence" value="ECO:0007669"/>
    <property type="project" value="TreeGrafter"/>
</dbReference>
<evidence type="ECO:0000256" key="5">
    <source>
        <dbReference type="RuleBase" id="RU361279"/>
    </source>
</evidence>
<dbReference type="SUPFAM" id="SSF100950">
    <property type="entry name" value="NagB/RpiA/CoA transferase-like"/>
    <property type="match status" value="1"/>
</dbReference>
<dbReference type="Gene3D" id="3.40.50.10420">
    <property type="entry name" value="NagB/RpiA/CoA transferase-like"/>
    <property type="match status" value="1"/>
</dbReference>